<evidence type="ECO:0000313" key="1">
    <source>
        <dbReference type="EMBL" id="QOR58982.1"/>
    </source>
</evidence>
<dbReference type="GeneID" id="65129474"/>
<organism evidence="1 2">
    <name type="scientific">uncultured phage cr108_1</name>
    <dbReference type="NCBI Taxonomy" id="2772069"/>
    <lineage>
        <taxon>Viruses</taxon>
        <taxon>Duplodnaviria</taxon>
        <taxon>Heunggongvirae</taxon>
        <taxon>Uroviricota</taxon>
        <taxon>Caudoviricetes</taxon>
        <taxon>Crassvirales</taxon>
        <taxon>Steigviridae</taxon>
        <taxon>Asinivirinae</taxon>
        <taxon>Pipoluvirus</taxon>
        <taxon>Pipoluvirus rarus</taxon>
    </lineage>
</organism>
<protein>
    <submittedName>
        <fullName evidence="1">Tail tubular protein</fullName>
    </submittedName>
</protein>
<dbReference type="EMBL" id="MT774385">
    <property type="protein sequence ID" value="QOR58982.1"/>
    <property type="molecule type" value="Genomic_DNA"/>
</dbReference>
<accession>A0A7M1RYI8</accession>
<dbReference type="RefSeq" id="YP_010111140.1">
    <property type="nucleotide sequence ID" value="NC_055878.1"/>
</dbReference>
<sequence length="239" mass="28075">MAAERYVSLKVVADQLHRNPLMNGIAFEAILDYTVDFLQIVGVPADFVDKYYTVEYTDYRAPLPADYVECNQLLIDNRVARWATDTFHNLYGEMKTTGNYCINDKLSRSVDYTFTINNSFIYLSKEKGKIEMSYRAIPVDDDGYPMIPDNPVFQRALRLFIEKEHARILYLNDKLDGNKFSKIEQDYWWAVGQWETDSRKLNLSKAEALFNSFRTLIVRDTEFQNRFRNDGAKERLIRH</sequence>
<name>A0A7M1RYI8_9CAUD</name>
<evidence type="ECO:0000313" key="2">
    <source>
        <dbReference type="Proteomes" id="UP000594030"/>
    </source>
</evidence>
<dbReference type="InterPro" id="IPR057118">
    <property type="entry name" value="R1-like"/>
</dbReference>
<dbReference type="Proteomes" id="UP000594030">
    <property type="component" value="Segment"/>
</dbReference>
<reference evidence="1 2" key="1">
    <citation type="submission" date="2020-07" db="EMBL/GenBank/DDBJ databases">
        <title>Taxonomic proposal: Crassvirales, a new order of highly abundant and diverse bacterial viruses.</title>
        <authorList>
            <person name="Shkoporov A.N."/>
            <person name="Stockdale S.R."/>
            <person name="Guerin E."/>
            <person name="Ross R.P."/>
            <person name="Hill C."/>
        </authorList>
    </citation>
    <scope>NUCLEOTIDE SEQUENCE [LARGE SCALE GENOMIC DNA]</scope>
</reference>
<dbReference type="Pfam" id="PF24228">
    <property type="entry name" value="CrAss_Ring_1"/>
    <property type="match status" value="1"/>
</dbReference>
<keyword evidence="2" id="KW-1185">Reference proteome</keyword>
<proteinExistence type="predicted"/>
<dbReference type="KEGG" id="vg:65129474"/>